<sequence>MRATLCSAELIAATDANILLNGESGTGKELMARAIHHHSPRAGQPFIAVNCAALPETLAESLLFGHCKGVFTGADQASAGLIAAAHRGTLLLDEVGELSATLQAKLLRFLESGEILTLGKAQPHHVDVRVLAATHRDLYQQTRSGQFRSDLYYRLNIVPVMLPPLRDRSEDIELLGKYFLNLFANHHRLPVATLTPEALCVLQRHSWPGNIRELKNTCERLSILLQGQSIRKQDVLHHLSPEIARSTDGNMAFRLPADGLSLEALECDLLQQALQQTRQNRTRAARLLGITRDALNYRLKKHALI</sequence>
<keyword evidence="3" id="KW-0067">ATP-binding</keyword>
<dbReference type="FunFam" id="3.40.50.300:FF:000006">
    <property type="entry name" value="DNA-binding transcriptional regulator NtrC"/>
    <property type="match status" value="1"/>
</dbReference>
<dbReference type="Pfam" id="PF02954">
    <property type="entry name" value="HTH_8"/>
    <property type="match status" value="1"/>
</dbReference>
<dbReference type="GO" id="GO:0043565">
    <property type="term" value="F:sequence-specific DNA binding"/>
    <property type="evidence" value="ECO:0007669"/>
    <property type="project" value="InterPro"/>
</dbReference>
<comment type="subcellular location">
    <subcellularLocation>
        <location evidence="1">Nucleus</location>
    </subcellularLocation>
</comment>
<dbReference type="SMART" id="SM00382">
    <property type="entry name" value="AAA"/>
    <property type="match status" value="1"/>
</dbReference>
<dbReference type="GO" id="GO:0005524">
    <property type="term" value="F:ATP binding"/>
    <property type="evidence" value="ECO:0007669"/>
    <property type="project" value="UniProtKB-KW"/>
</dbReference>
<dbReference type="InterPro" id="IPR009057">
    <property type="entry name" value="Homeodomain-like_sf"/>
</dbReference>
<dbReference type="InterPro" id="IPR002197">
    <property type="entry name" value="HTH_Fis"/>
</dbReference>
<dbReference type="Gene3D" id="3.40.50.300">
    <property type="entry name" value="P-loop containing nucleotide triphosphate hydrolases"/>
    <property type="match status" value="1"/>
</dbReference>
<proteinExistence type="predicted"/>
<dbReference type="PROSITE" id="PS50045">
    <property type="entry name" value="SIGMA54_INTERACT_4"/>
    <property type="match status" value="1"/>
</dbReference>
<keyword evidence="2" id="KW-0547">Nucleotide-binding</keyword>
<keyword evidence="4" id="KW-0805">Transcription regulation</keyword>
<keyword evidence="5" id="KW-0804">Transcription</keyword>
<dbReference type="EMBL" id="OB667089">
    <property type="protein sequence ID" value="CAD7233844.1"/>
    <property type="molecule type" value="Genomic_DNA"/>
</dbReference>
<dbReference type="Pfam" id="PF25601">
    <property type="entry name" value="AAA_lid_14"/>
    <property type="match status" value="1"/>
</dbReference>
<dbReference type="InterPro" id="IPR025944">
    <property type="entry name" value="Sigma_54_int_dom_CS"/>
</dbReference>
<organism evidence="6">
    <name type="scientific">Cyprideis torosa</name>
    <dbReference type="NCBI Taxonomy" id="163714"/>
    <lineage>
        <taxon>Eukaryota</taxon>
        <taxon>Metazoa</taxon>
        <taxon>Ecdysozoa</taxon>
        <taxon>Arthropoda</taxon>
        <taxon>Crustacea</taxon>
        <taxon>Oligostraca</taxon>
        <taxon>Ostracoda</taxon>
        <taxon>Podocopa</taxon>
        <taxon>Podocopida</taxon>
        <taxon>Cytherocopina</taxon>
        <taxon>Cytheroidea</taxon>
        <taxon>Cytherideidae</taxon>
        <taxon>Cyprideis</taxon>
    </lineage>
</organism>
<evidence type="ECO:0000256" key="5">
    <source>
        <dbReference type="ARBA" id="ARBA00023163"/>
    </source>
</evidence>
<dbReference type="PRINTS" id="PR01590">
    <property type="entry name" value="HTHFIS"/>
</dbReference>
<evidence type="ECO:0000256" key="4">
    <source>
        <dbReference type="ARBA" id="ARBA00023015"/>
    </source>
</evidence>
<reference evidence="6" key="1">
    <citation type="submission" date="2020-11" db="EMBL/GenBank/DDBJ databases">
        <authorList>
            <person name="Tran Van P."/>
        </authorList>
    </citation>
    <scope>NUCLEOTIDE SEQUENCE</scope>
</reference>
<accession>A0A7R8ZVT8</accession>
<evidence type="ECO:0000256" key="3">
    <source>
        <dbReference type="ARBA" id="ARBA00022840"/>
    </source>
</evidence>
<dbReference type="InterPro" id="IPR002078">
    <property type="entry name" value="Sigma_54_int"/>
</dbReference>
<dbReference type="PROSITE" id="PS00688">
    <property type="entry name" value="SIGMA54_INTERACT_3"/>
    <property type="match status" value="1"/>
</dbReference>
<dbReference type="OrthoDB" id="10267765at2759"/>
<gene>
    <name evidence="6" type="ORF">CTOB1V02_LOCUS11663</name>
</gene>
<dbReference type="GO" id="GO:0005634">
    <property type="term" value="C:nucleus"/>
    <property type="evidence" value="ECO:0007669"/>
    <property type="project" value="UniProtKB-SubCell"/>
</dbReference>
<evidence type="ECO:0000313" key="6">
    <source>
        <dbReference type="EMBL" id="CAD7233844.1"/>
    </source>
</evidence>
<dbReference type="InterPro" id="IPR003593">
    <property type="entry name" value="AAA+_ATPase"/>
</dbReference>
<dbReference type="Gene3D" id="1.10.10.60">
    <property type="entry name" value="Homeodomain-like"/>
    <property type="match status" value="1"/>
</dbReference>
<dbReference type="Pfam" id="PF00158">
    <property type="entry name" value="Sigma54_activat"/>
    <property type="match status" value="1"/>
</dbReference>
<dbReference type="InterPro" id="IPR025662">
    <property type="entry name" value="Sigma_54_int_dom_ATP-bd_1"/>
</dbReference>
<dbReference type="InterPro" id="IPR058031">
    <property type="entry name" value="AAA_lid_NorR"/>
</dbReference>
<evidence type="ECO:0000256" key="1">
    <source>
        <dbReference type="ARBA" id="ARBA00004123"/>
    </source>
</evidence>
<dbReference type="PANTHER" id="PTHR32071">
    <property type="entry name" value="TRANSCRIPTIONAL REGULATORY PROTEIN"/>
    <property type="match status" value="1"/>
</dbReference>
<evidence type="ECO:0000256" key="2">
    <source>
        <dbReference type="ARBA" id="ARBA00022741"/>
    </source>
</evidence>
<protein>
    <submittedName>
        <fullName evidence="6">Uncharacterized protein</fullName>
    </submittedName>
</protein>
<dbReference type="Gene3D" id="1.10.8.60">
    <property type="match status" value="1"/>
</dbReference>
<dbReference type="SUPFAM" id="SSF52540">
    <property type="entry name" value="P-loop containing nucleoside triphosphate hydrolases"/>
    <property type="match status" value="1"/>
</dbReference>
<dbReference type="SUPFAM" id="SSF46689">
    <property type="entry name" value="Homeodomain-like"/>
    <property type="match status" value="1"/>
</dbReference>
<dbReference type="InterPro" id="IPR027417">
    <property type="entry name" value="P-loop_NTPase"/>
</dbReference>
<name>A0A7R8ZVT8_9CRUS</name>
<dbReference type="CDD" id="cd00009">
    <property type="entry name" value="AAA"/>
    <property type="match status" value="1"/>
</dbReference>
<dbReference type="GO" id="GO:0006355">
    <property type="term" value="P:regulation of DNA-templated transcription"/>
    <property type="evidence" value="ECO:0007669"/>
    <property type="project" value="InterPro"/>
</dbReference>
<dbReference type="AlphaFoldDB" id="A0A7R8ZVT8"/>
<dbReference type="PROSITE" id="PS00675">
    <property type="entry name" value="SIGMA54_INTERACT_1"/>
    <property type="match status" value="1"/>
</dbReference>